<proteinExistence type="predicted"/>
<accession>A0ABU4HV68</accession>
<protein>
    <submittedName>
        <fullName evidence="3">WS/DGAT domain-containing protein</fullName>
    </submittedName>
</protein>
<evidence type="ECO:0000259" key="2">
    <source>
        <dbReference type="Pfam" id="PF06974"/>
    </source>
</evidence>
<evidence type="ECO:0000313" key="3">
    <source>
        <dbReference type="EMBL" id="MDW5597161.1"/>
    </source>
</evidence>
<dbReference type="Proteomes" id="UP001284601">
    <property type="component" value="Unassembled WGS sequence"/>
</dbReference>
<evidence type="ECO:0000256" key="1">
    <source>
        <dbReference type="SAM" id="MobiDB-lite"/>
    </source>
</evidence>
<comment type="caution">
    <text evidence="3">The sequence shown here is derived from an EMBL/GenBank/DDBJ whole genome shotgun (WGS) entry which is preliminary data.</text>
</comment>
<feature type="non-terminal residue" evidence="3">
    <location>
        <position position="1"/>
    </location>
</feature>
<dbReference type="PANTHER" id="PTHR31650:SF1">
    <property type="entry name" value="WAX ESTER SYNTHASE_DIACYLGLYCEROL ACYLTRANSFERASE 4-RELATED"/>
    <property type="match status" value="1"/>
</dbReference>
<sequence>PRHAHGAPPAPGHAYGVSPAPGHEYGAAPEPSAADAFARHAADEARRRGHLAAYLRREFARSRTRSPFDGAIGTRREIGFAAIAFAPLHDAARSLAGATVNDAVLSVVAGALRRWLEHHHGAIGEVRVKVPVSLHHEGDDAANRTSYFALGLPLGEADPVARLRTVHEQTRVRKQDRDAERREQLLEELSRVSPQLRTFTTRLERSPRRFALTVSNVVGPRTAVELLAARVRALHSLAEIGERHALRVAVTSFEDRLCFGLLADPVLVPDVRTMAAAIELEAELLVAAASG</sequence>
<dbReference type="PANTHER" id="PTHR31650">
    <property type="entry name" value="O-ACYLTRANSFERASE (WSD1-LIKE) FAMILY PROTEIN"/>
    <property type="match status" value="1"/>
</dbReference>
<dbReference type="RefSeq" id="WP_318599626.1">
    <property type="nucleotide sequence ID" value="NZ_JAWSTH010000076.1"/>
</dbReference>
<feature type="domain" description="O-acyltransferase WSD1 C-terminal" evidence="2">
    <location>
        <begin position="143"/>
        <end position="279"/>
    </location>
</feature>
<dbReference type="EMBL" id="JAWSTH010000076">
    <property type="protein sequence ID" value="MDW5597161.1"/>
    <property type="molecule type" value="Genomic_DNA"/>
</dbReference>
<name>A0ABU4HV68_9ACTN</name>
<dbReference type="InterPro" id="IPR045034">
    <property type="entry name" value="O-acyltransferase_WSD1-like"/>
</dbReference>
<dbReference type="Pfam" id="PF06974">
    <property type="entry name" value="WS_DGAT_C"/>
    <property type="match status" value="1"/>
</dbReference>
<keyword evidence="4" id="KW-1185">Reference proteome</keyword>
<dbReference type="InterPro" id="IPR009721">
    <property type="entry name" value="O-acyltransferase_WSD1_C"/>
</dbReference>
<feature type="region of interest" description="Disordered" evidence="1">
    <location>
        <begin position="1"/>
        <end position="35"/>
    </location>
</feature>
<evidence type="ECO:0000313" key="4">
    <source>
        <dbReference type="Proteomes" id="UP001284601"/>
    </source>
</evidence>
<gene>
    <name evidence="3" type="ORF">R7226_22635</name>
</gene>
<reference evidence="4" key="1">
    <citation type="submission" date="2023-07" db="EMBL/GenBank/DDBJ databases">
        <title>Conexibacter stalactiti sp. nov., isolated from stalactites in a lava cave and emended description of the genus Conexibacter.</title>
        <authorList>
            <person name="Lee S.D."/>
        </authorList>
    </citation>
    <scope>NUCLEOTIDE SEQUENCE [LARGE SCALE GENOMIC DNA]</scope>
    <source>
        <strain evidence="4">KCTC 39840</strain>
    </source>
</reference>
<organism evidence="3 4">
    <name type="scientific">Conexibacter stalactiti</name>
    <dbReference type="NCBI Taxonomy" id="1940611"/>
    <lineage>
        <taxon>Bacteria</taxon>
        <taxon>Bacillati</taxon>
        <taxon>Actinomycetota</taxon>
        <taxon>Thermoleophilia</taxon>
        <taxon>Solirubrobacterales</taxon>
        <taxon>Conexibacteraceae</taxon>
        <taxon>Conexibacter</taxon>
    </lineage>
</organism>